<dbReference type="InterPro" id="IPR012677">
    <property type="entry name" value="Nucleotide-bd_a/b_plait_sf"/>
</dbReference>
<sequence>TSDWPYIRGSHYIFLSCSIGGTDADHTTVRLEGNAGRYTPDKGVKEPPSSPLVARLNLQTKEEKLKEVSSRYGDGDIRRLRLMVMEERSPIKAYRDADGLVIDQHEIFVDYELEKTLKGWIPRRLGGGLGGKKESGQLRFGGRDRPFRKPINLPIIKNDQYREGKREKWERSWSRERHWDSRTRDRDHDRSREKRWQEREPSRVWLGSDCERERDFRDDRTKGREKRDRSK</sequence>
<proteinExistence type="predicted"/>
<dbReference type="SUPFAM" id="SSF54928">
    <property type="entry name" value="RNA-binding domain, RBD"/>
    <property type="match status" value="1"/>
</dbReference>
<reference evidence="4" key="2">
    <citation type="submission" date="2025-09" db="UniProtKB">
        <authorList>
            <consortium name="Ensembl"/>
        </authorList>
    </citation>
    <scope>IDENTIFICATION</scope>
</reference>
<dbReference type="Proteomes" id="UP000694391">
    <property type="component" value="Unplaced"/>
</dbReference>
<organism evidence="4 5">
    <name type="scientific">Canis lupus dingo</name>
    <name type="common">dingo</name>
    <dbReference type="NCBI Taxonomy" id="286419"/>
    <lineage>
        <taxon>Eukaryota</taxon>
        <taxon>Metazoa</taxon>
        <taxon>Chordata</taxon>
        <taxon>Craniata</taxon>
        <taxon>Vertebrata</taxon>
        <taxon>Euteleostomi</taxon>
        <taxon>Mammalia</taxon>
        <taxon>Eutheria</taxon>
        <taxon>Laurasiatheria</taxon>
        <taxon>Carnivora</taxon>
        <taxon>Caniformia</taxon>
        <taxon>Canidae</taxon>
        <taxon>Canis</taxon>
    </lineage>
</organism>
<dbReference type="PANTHER" id="PTHR13952">
    <property type="entry name" value="U1 SMALL NUCLEAR RIBONUCLEOPROTEIN 70 KD"/>
    <property type="match status" value="1"/>
</dbReference>
<keyword evidence="2" id="KW-0539">Nucleus</keyword>
<dbReference type="GO" id="GO:0005689">
    <property type="term" value="C:U12-type spliceosomal complex"/>
    <property type="evidence" value="ECO:0007669"/>
    <property type="project" value="TreeGrafter"/>
</dbReference>
<feature type="region of interest" description="Disordered" evidence="3">
    <location>
        <begin position="180"/>
        <end position="203"/>
    </location>
</feature>
<evidence type="ECO:0000256" key="2">
    <source>
        <dbReference type="ARBA" id="ARBA00023242"/>
    </source>
</evidence>
<name>A0A8C0JZJ3_CANLU</name>
<feature type="region of interest" description="Disordered" evidence="3">
    <location>
        <begin position="126"/>
        <end position="156"/>
    </location>
</feature>
<dbReference type="Ensembl" id="ENSCAFT00020009242.1">
    <property type="protein sequence ID" value="ENSCAFP00020007969.1"/>
    <property type="gene ID" value="ENSCAFG00020006445.1"/>
</dbReference>
<evidence type="ECO:0000313" key="4">
    <source>
        <dbReference type="Ensembl" id="ENSCAFP00020007969.1"/>
    </source>
</evidence>
<keyword evidence="5" id="KW-1185">Reference proteome</keyword>
<dbReference type="GO" id="GO:0017069">
    <property type="term" value="F:snRNA binding"/>
    <property type="evidence" value="ECO:0007669"/>
    <property type="project" value="TreeGrafter"/>
</dbReference>
<protein>
    <submittedName>
        <fullName evidence="4">Uncharacterized protein</fullName>
    </submittedName>
</protein>
<dbReference type="GO" id="GO:0071011">
    <property type="term" value="C:precatalytic spliceosome"/>
    <property type="evidence" value="ECO:0007669"/>
    <property type="project" value="TreeGrafter"/>
</dbReference>
<accession>A0A8C0JZJ3</accession>
<evidence type="ECO:0000313" key="5">
    <source>
        <dbReference type="Proteomes" id="UP000694391"/>
    </source>
</evidence>
<feature type="compositionally biased region" description="Basic and acidic residues" evidence="3">
    <location>
        <begin position="131"/>
        <end position="147"/>
    </location>
</feature>
<dbReference type="GO" id="GO:0000398">
    <property type="term" value="P:mRNA splicing, via spliceosome"/>
    <property type="evidence" value="ECO:0007669"/>
    <property type="project" value="TreeGrafter"/>
</dbReference>
<dbReference type="InterPro" id="IPR051183">
    <property type="entry name" value="U1_U11-U12_snRNP_70-35kDa"/>
</dbReference>
<reference evidence="4" key="1">
    <citation type="submission" date="2025-08" db="UniProtKB">
        <authorList>
            <consortium name="Ensembl"/>
        </authorList>
    </citation>
    <scope>IDENTIFICATION</scope>
</reference>
<evidence type="ECO:0000256" key="1">
    <source>
        <dbReference type="ARBA" id="ARBA00004123"/>
    </source>
</evidence>
<dbReference type="InterPro" id="IPR035979">
    <property type="entry name" value="RBD_domain_sf"/>
</dbReference>
<dbReference type="AlphaFoldDB" id="A0A8C0JZJ3"/>
<comment type="subcellular location">
    <subcellularLocation>
        <location evidence="1">Nucleus</location>
    </subcellularLocation>
</comment>
<feature type="compositionally biased region" description="Basic and acidic residues" evidence="3">
    <location>
        <begin position="180"/>
        <end position="202"/>
    </location>
</feature>
<dbReference type="PANTHER" id="PTHR13952:SF6">
    <property type="entry name" value="U11_U12 SMALL NUCLEAR RIBONUCLEOPROTEIN 35 KDA PROTEIN"/>
    <property type="match status" value="1"/>
</dbReference>
<dbReference type="GO" id="GO:0003729">
    <property type="term" value="F:mRNA binding"/>
    <property type="evidence" value="ECO:0007669"/>
    <property type="project" value="TreeGrafter"/>
</dbReference>
<evidence type="ECO:0000256" key="3">
    <source>
        <dbReference type="SAM" id="MobiDB-lite"/>
    </source>
</evidence>
<dbReference type="Gene3D" id="3.30.70.330">
    <property type="match status" value="1"/>
</dbReference>
<dbReference type="GeneTree" id="ENSGT00940000157648"/>